<dbReference type="InterPro" id="IPR035992">
    <property type="entry name" value="Ricin_B-like_lectins"/>
</dbReference>
<dbReference type="Pfam" id="PF14200">
    <property type="entry name" value="RicinB_lectin_2"/>
    <property type="match status" value="2"/>
</dbReference>
<organism evidence="3 4">
    <name type="scientific">Actinoplanes sichuanensis</name>
    <dbReference type="NCBI Taxonomy" id="512349"/>
    <lineage>
        <taxon>Bacteria</taxon>
        <taxon>Bacillati</taxon>
        <taxon>Actinomycetota</taxon>
        <taxon>Actinomycetes</taxon>
        <taxon>Micromonosporales</taxon>
        <taxon>Micromonosporaceae</taxon>
        <taxon>Actinoplanes</taxon>
    </lineage>
</organism>
<feature type="chain" id="PRO_5045458145" evidence="1">
    <location>
        <begin position="26"/>
        <end position="871"/>
    </location>
</feature>
<evidence type="ECO:0000259" key="2">
    <source>
        <dbReference type="SMART" id="SM00458"/>
    </source>
</evidence>
<dbReference type="InterPro" id="IPR000772">
    <property type="entry name" value="Ricin_B_lectin"/>
</dbReference>
<dbReference type="RefSeq" id="WP_317789818.1">
    <property type="nucleotide sequence ID" value="NZ_AP028461.1"/>
</dbReference>
<dbReference type="PROSITE" id="PS50231">
    <property type="entry name" value="RICIN_B_LECTIN"/>
    <property type="match status" value="2"/>
</dbReference>
<proteinExistence type="predicted"/>
<gene>
    <name evidence="3" type="ORF">ACFQ5G_38855</name>
</gene>
<feature type="signal peptide" evidence="1">
    <location>
        <begin position="1"/>
        <end position="25"/>
    </location>
</feature>
<evidence type="ECO:0000313" key="3">
    <source>
        <dbReference type="EMBL" id="MFD1371325.1"/>
    </source>
</evidence>
<name>A0ABW4AM34_9ACTN</name>
<evidence type="ECO:0000256" key="1">
    <source>
        <dbReference type="SAM" id="SignalP"/>
    </source>
</evidence>
<feature type="domain" description="Ricin B lectin" evidence="2">
    <location>
        <begin position="396"/>
        <end position="525"/>
    </location>
</feature>
<sequence>MGRRRVRLRVLIAAFVAVTVSSGVAVPVGAMASPPAAARAVPAQAAETSIDEKYRAAAVLGWVPREEVTLSDRDFVTVLWEKASEKHNPSVKAAALAAFSDATDAEAASAEFVRTGIFTANDRDAALKARKAELDTMRLRAAQEINWVPANNTERNTMLDQTLQNFMLALWRKAATWPEVKAAAEPLTVVDATDEQRLDFLQNALFEKAETDRQNEIANGNAEEVAAREAAALRSAKEKAIATALKRSATPYELDDLELRELIYLFASESTGRKVKSDATVVYADTEESAWRAFVFTGVHLANRVDLDERDLADARANEVKVRDIMYAAEADGFKPVTVAAAKKALEGPALDRSLFLLGGHDTARQADYVRPSPDKVVMIQAVGYNGCIAEPVSWVELYFHNDLEVNARVEPCNEGNVSQRWTLTPDTTTGRYKLINEHEQACLFPQTSKVSQDGAPITAFPCGNAPALTAATVWELLDSGQGNVEIRNVTNNKVITAVAGSTPGALNMVQNPNGHLASQQWRLIDPAHQAAASKPPVGSFRIKGVQSGRCLRPVGALGTAGSGALAGGADMELRDCGSGTEQIWDVIQRAETQFELRNRASGYCVRELSFWASVVNKGSVEQVSCGVKNTTSWQIMFQKSTGSYLRHTQSGAYLGVQNGGTANGTLTKGLDYSAAPGQQWILEPVSEGATQPAPIWPSSGKPLTSFSGTAVAFQPACTNTKWTLYIWNPAATQPFWRADAANTKKGLVRADATGRTTDANFQYCVVAMPTNTQMEVTLRNVAKNAYVREATNVTPSGLLIADQASAANAERFILQQRASLQSSSVIEVLQSKATKKYAQVDTTATGTNAKAVRFMSAAPSAATEINSSGF</sequence>
<dbReference type="SMART" id="SM00458">
    <property type="entry name" value="RICIN"/>
    <property type="match status" value="2"/>
</dbReference>
<protein>
    <submittedName>
        <fullName evidence="3">RICIN domain-containing protein</fullName>
    </submittedName>
</protein>
<dbReference type="CDD" id="cd00161">
    <property type="entry name" value="beta-trefoil_Ricin-like"/>
    <property type="match status" value="2"/>
</dbReference>
<keyword evidence="4" id="KW-1185">Reference proteome</keyword>
<keyword evidence="1" id="KW-0732">Signal</keyword>
<dbReference type="SUPFAM" id="SSF50370">
    <property type="entry name" value="Ricin B-like lectins"/>
    <property type="match status" value="2"/>
</dbReference>
<comment type="caution">
    <text evidence="3">The sequence shown here is derived from an EMBL/GenBank/DDBJ whole genome shotgun (WGS) entry which is preliminary data.</text>
</comment>
<evidence type="ECO:0000313" key="4">
    <source>
        <dbReference type="Proteomes" id="UP001597183"/>
    </source>
</evidence>
<dbReference type="Gene3D" id="2.80.10.50">
    <property type="match status" value="2"/>
</dbReference>
<dbReference type="EMBL" id="JBHTMK010000051">
    <property type="protein sequence ID" value="MFD1371325.1"/>
    <property type="molecule type" value="Genomic_DNA"/>
</dbReference>
<accession>A0ABW4AM34</accession>
<reference evidence="4" key="1">
    <citation type="journal article" date="2019" name="Int. J. Syst. Evol. Microbiol.">
        <title>The Global Catalogue of Microorganisms (GCM) 10K type strain sequencing project: providing services to taxonomists for standard genome sequencing and annotation.</title>
        <authorList>
            <consortium name="The Broad Institute Genomics Platform"/>
            <consortium name="The Broad Institute Genome Sequencing Center for Infectious Disease"/>
            <person name="Wu L."/>
            <person name="Ma J."/>
        </authorList>
    </citation>
    <scope>NUCLEOTIDE SEQUENCE [LARGE SCALE GENOMIC DNA]</scope>
    <source>
        <strain evidence="4">CCM 7526</strain>
    </source>
</reference>
<feature type="domain" description="Ricin B lectin" evidence="2">
    <location>
        <begin position="538"/>
        <end position="684"/>
    </location>
</feature>
<dbReference type="Proteomes" id="UP001597183">
    <property type="component" value="Unassembled WGS sequence"/>
</dbReference>